<dbReference type="RefSeq" id="WP_183884306.1">
    <property type="nucleotide sequence ID" value="NZ_JACHCE010000008.1"/>
</dbReference>
<dbReference type="Proteomes" id="UP000537204">
    <property type="component" value="Unassembled WGS sequence"/>
</dbReference>
<evidence type="ECO:0000313" key="2">
    <source>
        <dbReference type="EMBL" id="MBB5638495.1"/>
    </source>
</evidence>
<reference evidence="2 3" key="1">
    <citation type="submission" date="2020-08" db="EMBL/GenBank/DDBJ databases">
        <title>Genomic Encyclopedia of Type Strains, Phase IV (KMG-V): Genome sequencing to study the core and pangenomes of soil and plant-associated prokaryotes.</title>
        <authorList>
            <person name="Whitman W."/>
        </authorList>
    </citation>
    <scope>NUCLEOTIDE SEQUENCE [LARGE SCALE GENOMIC DNA]</scope>
    <source>
        <strain evidence="2 3">S3M1</strain>
    </source>
</reference>
<comment type="caution">
    <text evidence="2">The sequence shown here is derived from an EMBL/GenBank/DDBJ whole genome shotgun (WGS) entry which is preliminary data.</text>
</comment>
<organism evidence="2 3">
    <name type="scientific">Pedobacter cryoconitis</name>
    <dbReference type="NCBI Taxonomy" id="188932"/>
    <lineage>
        <taxon>Bacteria</taxon>
        <taxon>Pseudomonadati</taxon>
        <taxon>Bacteroidota</taxon>
        <taxon>Sphingobacteriia</taxon>
        <taxon>Sphingobacteriales</taxon>
        <taxon>Sphingobacteriaceae</taxon>
        <taxon>Pedobacter</taxon>
    </lineage>
</organism>
<feature type="signal peptide" evidence="1">
    <location>
        <begin position="1"/>
        <end position="24"/>
    </location>
</feature>
<keyword evidence="1" id="KW-0732">Signal</keyword>
<sequence>MKNFKMSMLTVLLVSLLTTFGAFAQTAQDYQIILYDHYQPIASFSTMPGLNPGNINHTANYNQIINLRDYNINDRADNALISAYTGSTITFYKNADADGSRGICVVHVKQNFSGYKLTSLEHTYEDAYIKVDFYSAGRNSLNGELSCIVVTPPNRVWN</sequence>
<dbReference type="EMBL" id="JACHCE010000008">
    <property type="protein sequence ID" value="MBB5638495.1"/>
    <property type="molecule type" value="Genomic_DNA"/>
</dbReference>
<feature type="chain" id="PRO_5030698066" evidence="1">
    <location>
        <begin position="25"/>
        <end position="158"/>
    </location>
</feature>
<protein>
    <submittedName>
        <fullName evidence="2">Uncharacterized protein</fullName>
    </submittedName>
</protein>
<evidence type="ECO:0000256" key="1">
    <source>
        <dbReference type="SAM" id="SignalP"/>
    </source>
</evidence>
<accession>A0A7W8ZR96</accession>
<name>A0A7W8ZR96_9SPHI</name>
<proteinExistence type="predicted"/>
<dbReference type="AlphaFoldDB" id="A0A7W8ZR96"/>
<gene>
    <name evidence="2" type="ORF">HDE68_004424</name>
</gene>
<evidence type="ECO:0000313" key="3">
    <source>
        <dbReference type="Proteomes" id="UP000537204"/>
    </source>
</evidence>